<organism evidence="3">
    <name type="scientific">uncultured Desulfobacteraceae bacterium</name>
    <dbReference type="NCBI Taxonomy" id="218296"/>
    <lineage>
        <taxon>Bacteria</taxon>
        <taxon>Pseudomonadati</taxon>
        <taxon>Thermodesulfobacteriota</taxon>
        <taxon>Desulfobacteria</taxon>
        <taxon>Desulfobacterales</taxon>
        <taxon>Desulfobacteraceae</taxon>
        <taxon>environmental samples</taxon>
    </lineage>
</organism>
<dbReference type="InterPro" id="IPR036681">
    <property type="entry name" value="PgpA-like_sf"/>
</dbReference>
<accession>A0A484HHG2</accession>
<keyword evidence="1" id="KW-0472">Membrane</keyword>
<dbReference type="InterPro" id="IPR026037">
    <property type="entry name" value="PgpA"/>
</dbReference>
<dbReference type="CDD" id="cd06971">
    <property type="entry name" value="PgpA"/>
    <property type="match status" value="1"/>
</dbReference>
<dbReference type="PANTHER" id="PTHR36305:SF1">
    <property type="entry name" value="PHOSPHATIDYLGLYCEROPHOSPHATASE A"/>
    <property type="match status" value="1"/>
</dbReference>
<dbReference type="Pfam" id="PF04608">
    <property type="entry name" value="PgpA"/>
    <property type="match status" value="1"/>
</dbReference>
<dbReference type="EC" id="3.1.3.27" evidence="3"/>
<dbReference type="AlphaFoldDB" id="A0A484HHG2"/>
<proteinExistence type="predicted"/>
<feature type="transmembrane region" description="Helical" evidence="1">
    <location>
        <begin position="25"/>
        <end position="45"/>
    </location>
</feature>
<dbReference type="InterPro" id="IPR007686">
    <property type="entry name" value="YutG/PgpA"/>
</dbReference>
<feature type="domain" description="YutG/PgpA" evidence="2">
    <location>
        <begin position="28"/>
        <end position="166"/>
    </location>
</feature>
<dbReference type="Gene3D" id="1.10.3760.10">
    <property type="entry name" value="PgpA-like"/>
    <property type="match status" value="1"/>
</dbReference>
<feature type="transmembrane region" description="Helical" evidence="1">
    <location>
        <begin position="100"/>
        <end position="124"/>
    </location>
</feature>
<protein>
    <submittedName>
        <fullName evidence="3">Phosphatidylglycerophosphatase A</fullName>
        <ecNumber evidence="3">3.1.3.27</ecNumber>
    </submittedName>
</protein>
<dbReference type="GO" id="GO:0008962">
    <property type="term" value="F:phosphatidylglycerophosphatase activity"/>
    <property type="evidence" value="ECO:0007669"/>
    <property type="project" value="UniProtKB-EC"/>
</dbReference>
<keyword evidence="1" id="KW-1133">Transmembrane helix</keyword>
<evidence type="ECO:0000259" key="2">
    <source>
        <dbReference type="Pfam" id="PF04608"/>
    </source>
</evidence>
<keyword evidence="1" id="KW-0812">Transmembrane</keyword>
<evidence type="ECO:0000256" key="1">
    <source>
        <dbReference type="SAM" id="Phobius"/>
    </source>
</evidence>
<dbReference type="GO" id="GO:0006655">
    <property type="term" value="P:phosphatidylglycerol biosynthetic process"/>
    <property type="evidence" value="ECO:0007669"/>
    <property type="project" value="UniProtKB-UniPathway"/>
</dbReference>
<feature type="transmembrane region" description="Helical" evidence="1">
    <location>
        <begin position="51"/>
        <end position="79"/>
    </location>
</feature>
<dbReference type="UniPathway" id="UPA00084">
    <property type="reaction ID" value="UER00504"/>
</dbReference>
<keyword evidence="3" id="KW-0378">Hydrolase</keyword>
<dbReference type="EMBL" id="CAACVI010000003">
    <property type="protein sequence ID" value="VEN73090.1"/>
    <property type="molecule type" value="Genomic_DNA"/>
</dbReference>
<dbReference type="SUPFAM" id="SSF101307">
    <property type="entry name" value="YutG-like"/>
    <property type="match status" value="1"/>
</dbReference>
<sequence length="167" mass="18399">MKYALILDKNPPQIYTRGMNFKKKAVVFIATGFFIGKIPFAPGTFGSIPGLLLAFMMSCLDFSLAAFFMAFFIPAAIWISGKAESILKAKDPGQIVIDEMAGMGVALMGLPFNLQTAVWGFFLFRFFDILKPFPIKRIERKLPGGAGIVMDDVLAGLFANTILRIVF</sequence>
<reference evidence="3" key="1">
    <citation type="submission" date="2019-01" db="EMBL/GenBank/DDBJ databases">
        <authorList>
            <consortium name="Genoscope - CEA"/>
            <person name="William W."/>
        </authorList>
    </citation>
    <scope>NUCLEOTIDE SEQUENCE</scope>
    <source>
        <strain evidence="3">CR-1</strain>
    </source>
</reference>
<gene>
    <name evidence="3" type="ORF">EPICR_110058</name>
</gene>
<dbReference type="PANTHER" id="PTHR36305">
    <property type="entry name" value="PHOSPHATIDYLGLYCEROPHOSPHATASE A"/>
    <property type="match status" value="1"/>
</dbReference>
<dbReference type="PIRSF" id="PIRSF006162">
    <property type="entry name" value="PgpA"/>
    <property type="match status" value="1"/>
</dbReference>
<evidence type="ECO:0000313" key="3">
    <source>
        <dbReference type="EMBL" id="VEN73090.1"/>
    </source>
</evidence>
<name>A0A484HHG2_9BACT</name>